<evidence type="ECO:0000256" key="6">
    <source>
        <dbReference type="ARBA" id="ARBA00022777"/>
    </source>
</evidence>
<evidence type="ECO:0000256" key="9">
    <source>
        <dbReference type="SAM" id="Phobius"/>
    </source>
</evidence>
<feature type="transmembrane region" description="Helical" evidence="9">
    <location>
        <begin position="44"/>
        <end position="69"/>
    </location>
</feature>
<dbReference type="InterPro" id="IPR003661">
    <property type="entry name" value="HisK_dim/P_dom"/>
</dbReference>
<dbReference type="EC" id="2.7.13.3" evidence="2"/>
<evidence type="ECO:0000256" key="2">
    <source>
        <dbReference type="ARBA" id="ARBA00012438"/>
    </source>
</evidence>
<evidence type="ECO:0000256" key="7">
    <source>
        <dbReference type="ARBA" id="ARBA00022840"/>
    </source>
</evidence>
<keyword evidence="12" id="KW-1185">Reference proteome</keyword>
<dbReference type="Pfam" id="PF02518">
    <property type="entry name" value="HATPase_c"/>
    <property type="match status" value="1"/>
</dbReference>
<dbReference type="EMBL" id="CP042467">
    <property type="protein sequence ID" value="QED27433.1"/>
    <property type="molecule type" value="Genomic_DNA"/>
</dbReference>
<organism evidence="11 12">
    <name type="scientific">Microvenator marinus</name>
    <dbReference type="NCBI Taxonomy" id="2600177"/>
    <lineage>
        <taxon>Bacteria</taxon>
        <taxon>Deltaproteobacteria</taxon>
        <taxon>Bradymonadales</taxon>
        <taxon>Microvenatoraceae</taxon>
        <taxon>Microvenator</taxon>
    </lineage>
</organism>
<accession>A0A5B8XTL0</accession>
<dbReference type="SUPFAM" id="SSF47384">
    <property type="entry name" value="Homodimeric domain of signal transducing histidine kinase"/>
    <property type="match status" value="1"/>
</dbReference>
<dbReference type="PANTHER" id="PTHR43065">
    <property type="entry name" value="SENSOR HISTIDINE KINASE"/>
    <property type="match status" value="1"/>
</dbReference>
<evidence type="ECO:0000313" key="12">
    <source>
        <dbReference type="Proteomes" id="UP000321595"/>
    </source>
</evidence>
<evidence type="ECO:0000256" key="8">
    <source>
        <dbReference type="ARBA" id="ARBA00023012"/>
    </source>
</evidence>
<evidence type="ECO:0000256" key="1">
    <source>
        <dbReference type="ARBA" id="ARBA00000085"/>
    </source>
</evidence>
<evidence type="ECO:0000259" key="10">
    <source>
        <dbReference type="PROSITE" id="PS50109"/>
    </source>
</evidence>
<dbReference type="InterPro" id="IPR004358">
    <property type="entry name" value="Sig_transdc_His_kin-like_C"/>
</dbReference>
<dbReference type="KEGG" id="bbae:FRD01_09310"/>
<dbReference type="RefSeq" id="WP_146959118.1">
    <property type="nucleotide sequence ID" value="NZ_CP042467.1"/>
</dbReference>
<sequence length="355" mass="39111">MFQSQKTRRNLLIAAVVIVLGITAGHYVTDMHHVAFHNVYRRLYYLPIVLAAFAHGLKGGGVMALVVSAAYIPHAFFSHHRDPAPTVDKLLEIVLYLVIGLLTGWLVELQRRAHARLSVALNEKEVLEKQLVRAGKLSALGQLTSGLAHEIRNPLASILGSAEAITSEFEEEHRKYPLTRVLLDEISRLDQVVSGFLKFAGPAPPEKRKISARELVLRLEGLLRTTLEGRKIRLETQVPDEMVELDSDQAGQVLLNLVLNGADAAQSAENPTVVIVFERRKIAGKPYACFGVKDNGEGVPDSLAETIFEPYFTTRSDGSGLGLSISNTIMEKHGGILDLEQGDHTVFWACFPEEP</sequence>
<keyword evidence="8" id="KW-0902">Two-component regulatory system</keyword>
<keyword evidence="4" id="KW-0808">Transferase</keyword>
<keyword evidence="3" id="KW-0597">Phosphoprotein</keyword>
<dbReference type="Proteomes" id="UP000321595">
    <property type="component" value="Chromosome"/>
</dbReference>
<keyword evidence="9" id="KW-1133">Transmembrane helix</keyword>
<keyword evidence="9" id="KW-0812">Transmembrane</keyword>
<feature type="transmembrane region" description="Helical" evidence="9">
    <location>
        <begin position="12"/>
        <end position="29"/>
    </location>
</feature>
<keyword evidence="6" id="KW-0418">Kinase</keyword>
<dbReference type="PROSITE" id="PS50109">
    <property type="entry name" value="HIS_KIN"/>
    <property type="match status" value="1"/>
</dbReference>
<evidence type="ECO:0000313" key="11">
    <source>
        <dbReference type="EMBL" id="QED27433.1"/>
    </source>
</evidence>
<evidence type="ECO:0000256" key="4">
    <source>
        <dbReference type="ARBA" id="ARBA00022679"/>
    </source>
</evidence>
<dbReference type="SMART" id="SM00388">
    <property type="entry name" value="HisKA"/>
    <property type="match status" value="1"/>
</dbReference>
<reference evidence="11 12" key="1">
    <citation type="submission" date="2019-08" db="EMBL/GenBank/DDBJ databases">
        <authorList>
            <person name="Liang Q."/>
        </authorList>
    </citation>
    <scope>NUCLEOTIDE SEQUENCE [LARGE SCALE GENOMIC DNA]</scope>
    <source>
        <strain evidence="11 12">V1718</strain>
    </source>
</reference>
<dbReference type="Gene3D" id="1.10.287.130">
    <property type="match status" value="1"/>
</dbReference>
<dbReference type="SUPFAM" id="SSF55874">
    <property type="entry name" value="ATPase domain of HSP90 chaperone/DNA topoisomerase II/histidine kinase"/>
    <property type="match status" value="1"/>
</dbReference>
<comment type="catalytic activity">
    <reaction evidence="1">
        <text>ATP + protein L-histidine = ADP + protein N-phospho-L-histidine.</text>
        <dbReference type="EC" id="2.7.13.3"/>
    </reaction>
</comment>
<gene>
    <name evidence="11" type="ORF">FRD01_09310</name>
</gene>
<keyword evidence="7" id="KW-0067">ATP-binding</keyword>
<dbReference type="InterPro" id="IPR036890">
    <property type="entry name" value="HATPase_C_sf"/>
</dbReference>
<dbReference type="GO" id="GO:0005524">
    <property type="term" value="F:ATP binding"/>
    <property type="evidence" value="ECO:0007669"/>
    <property type="project" value="UniProtKB-KW"/>
</dbReference>
<keyword evidence="9" id="KW-0472">Membrane</keyword>
<name>A0A5B8XTL0_9DELT</name>
<dbReference type="Gene3D" id="3.30.565.10">
    <property type="entry name" value="Histidine kinase-like ATPase, C-terminal domain"/>
    <property type="match status" value="1"/>
</dbReference>
<dbReference type="InterPro" id="IPR036097">
    <property type="entry name" value="HisK_dim/P_sf"/>
</dbReference>
<evidence type="ECO:0000256" key="3">
    <source>
        <dbReference type="ARBA" id="ARBA00022553"/>
    </source>
</evidence>
<dbReference type="GO" id="GO:0000155">
    <property type="term" value="F:phosphorelay sensor kinase activity"/>
    <property type="evidence" value="ECO:0007669"/>
    <property type="project" value="InterPro"/>
</dbReference>
<proteinExistence type="predicted"/>
<dbReference type="InterPro" id="IPR005467">
    <property type="entry name" value="His_kinase_dom"/>
</dbReference>
<dbReference type="SMART" id="SM00387">
    <property type="entry name" value="HATPase_c"/>
    <property type="match status" value="1"/>
</dbReference>
<dbReference type="Pfam" id="PF00512">
    <property type="entry name" value="HisKA"/>
    <property type="match status" value="1"/>
</dbReference>
<protein>
    <recommendedName>
        <fullName evidence="2">histidine kinase</fullName>
        <ecNumber evidence="2">2.7.13.3</ecNumber>
    </recommendedName>
</protein>
<dbReference type="OrthoDB" id="9808844at2"/>
<dbReference type="PANTHER" id="PTHR43065:SF10">
    <property type="entry name" value="PEROXIDE STRESS-ACTIVATED HISTIDINE KINASE MAK3"/>
    <property type="match status" value="1"/>
</dbReference>
<keyword evidence="5" id="KW-0547">Nucleotide-binding</keyword>
<dbReference type="CDD" id="cd00082">
    <property type="entry name" value="HisKA"/>
    <property type="match status" value="1"/>
</dbReference>
<feature type="transmembrane region" description="Helical" evidence="9">
    <location>
        <begin position="90"/>
        <end position="107"/>
    </location>
</feature>
<evidence type="ECO:0000256" key="5">
    <source>
        <dbReference type="ARBA" id="ARBA00022741"/>
    </source>
</evidence>
<feature type="domain" description="Histidine kinase" evidence="10">
    <location>
        <begin position="146"/>
        <end position="355"/>
    </location>
</feature>
<dbReference type="InterPro" id="IPR003594">
    <property type="entry name" value="HATPase_dom"/>
</dbReference>
<dbReference type="AlphaFoldDB" id="A0A5B8XTL0"/>
<dbReference type="PRINTS" id="PR00344">
    <property type="entry name" value="BCTRLSENSOR"/>
</dbReference>